<feature type="transmembrane region" description="Helical" evidence="1">
    <location>
        <begin position="138"/>
        <end position="161"/>
    </location>
</feature>
<feature type="transmembrane region" description="Helical" evidence="1">
    <location>
        <begin position="85"/>
        <end position="104"/>
    </location>
</feature>
<sequence>MRRLVLAALLLPLPALAHTGAEHGAGLAAGLAHPLGGADHLMAMVAVGLWAGLLGGRAAWALPAAFLAALALGAGFGAAGGAMPAVEAGIAASVIALGALAALAARPPLALSLALAALFGLLHGYPHGAETPAGASPLLYAAGFLTATAGLHGLGVLCGAWRAPRVRIFARSAGFAMAAAMFVVLITG</sequence>
<evidence type="ECO:0000313" key="4">
    <source>
        <dbReference type="Proteomes" id="UP000580654"/>
    </source>
</evidence>
<dbReference type="Proteomes" id="UP000580654">
    <property type="component" value="Unassembled WGS sequence"/>
</dbReference>
<dbReference type="PIRSF" id="PIRSF016919">
    <property type="entry name" value="HupE_UreJ"/>
    <property type="match status" value="1"/>
</dbReference>
<name>A0A840Y2K0_9PROT</name>
<dbReference type="Pfam" id="PF04955">
    <property type="entry name" value="HupE_UreJ"/>
    <property type="match status" value="1"/>
</dbReference>
<dbReference type="AlphaFoldDB" id="A0A840Y2K0"/>
<evidence type="ECO:0000313" key="3">
    <source>
        <dbReference type="EMBL" id="MBB5694965.1"/>
    </source>
</evidence>
<organism evidence="3 4">
    <name type="scientific">Muricoccus pecuniae</name>
    <dbReference type="NCBI Taxonomy" id="693023"/>
    <lineage>
        <taxon>Bacteria</taxon>
        <taxon>Pseudomonadati</taxon>
        <taxon>Pseudomonadota</taxon>
        <taxon>Alphaproteobacteria</taxon>
        <taxon>Acetobacterales</taxon>
        <taxon>Roseomonadaceae</taxon>
        <taxon>Muricoccus</taxon>
    </lineage>
</organism>
<dbReference type="RefSeq" id="WP_184519958.1">
    <property type="nucleotide sequence ID" value="NZ_JACIJD010000013.1"/>
</dbReference>
<feature type="chain" id="PRO_5032459119" evidence="2">
    <location>
        <begin position="18"/>
        <end position="188"/>
    </location>
</feature>
<feature type="transmembrane region" description="Helical" evidence="1">
    <location>
        <begin position="168"/>
        <end position="187"/>
    </location>
</feature>
<keyword evidence="2" id="KW-0732">Signal</keyword>
<dbReference type="InterPro" id="IPR007038">
    <property type="entry name" value="HupE_UreJ"/>
</dbReference>
<accession>A0A840Y2K0</accession>
<evidence type="ECO:0000256" key="2">
    <source>
        <dbReference type="SAM" id="SignalP"/>
    </source>
</evidence>
<keyword evidence="1" id="KW-1133">Transmembrane helix</keyword>
<keyword evidence="1" id="KW-0472">Membrane</keyword>
<evidence type="ECO:0000256" key="1">
    <source>
        <dbReference type="SAM" id="Phobius"/>
    </source>
</evidence>
<feature type="transmembrane region" description="Helical" evidence="1">
    <location>
        <begin position="58"/>
        <end position="79"/>
    </location>
</feature>
<feature type="transmembrane region" description="Helical" evidence="1">
    <location>
        <begin position="109"/>
        <end position="126"/>
    </location>
</feature>
<feature type="signal peptide" evidence="2">
    <location>
        <begin position="1"/>
        <end position="17"/>
    </location>
</feature>
<keyword evidence="1" id="KW-0812">Transmembrane</keyword>
<reference evidence="3 4" key="1">
    <citation type="submission" date="2020-08" db="EMBL/GenBank/DDBJ databases">
        <title>Genomic Encyclopedia of Type Strains, Phase IV (KMG-IV): sequencing the most valuable type-strain genomes for metagenomic binning, comparative biology and taxonomic classification.</title>
        <authorList>
            <person name="Goeker M."/>
        </authorList>
    </citation>
    <scope>NUCLEOTIDE SEQUENCE [LARGE SCALE GENOMIC DNA]</scope>
    <source>
        <strain evidence="3 4">DSM 25622</strain>
    </source>
</reference>
<protein>
    <submittedName>
        <fullName evidence="3">Urease accessory protein</fullName>
    </submittedName>
</protein>
<proteinExistence type="predicted"/>
<dbReference type="EMBL" id="JACIJD010000013">
    <property type="protein sequence ID" value="MBB5694965.1"/>
    <property type="molecule type" value="Genomic_DNA"/>
</dbReference>
<gene>
    <name evidence="3" type="ORF">FHS87_003018</name>
</gene>
<comment type="caution">
    <text evidence="3">The sequence shown here is derived from an EMBL/GenBank/DDBJ whole genome shotgun (WGS) entry which is preliminary data.</text>
</comment>
<keyword evidence="4" id="KW-1185">Reference proteome</keyword>